<dbReference type="Gene3D" id="3.40.109.10">
    <property type="entry name" value="NADH Oxidase"/>
    <property type="match status" value="1"/>
</dbReference>
<dbReference type="RefSeq" id="WP_021645323.1">
    <property type="nucleotide sequence ID" value="NZ_CP197398.1"/>
</dbReference>
<organism evidence="5 6">
    <name type="scientific">Bacteroides pyogenes</name>
    <dbReference type="NCBI Taxonomy" id="310300"/>
    <lineage>
        <taxon>Bacteria</taxon>
        <taxon>Pseudomonadati</taxon>
        <taxon>Bacteroidota</taxon>
        <taxon>Bacteroidia</taxon>
        <taxon>Bacteroidales</taxon>
        <taxon>Bacteroidaceae</taxon>
        <taxon>Bacteroides</taxon>
    </lineage>
</organism>
<reference evidence="5 6" key="1">
    <citation type="submission" date="2019-07" db="EMBL/GenBank/DDBJ databases">
        <title>Draft Genome Sequences of Bacteroides pyogenes Strains Isolated from the Uterus Holstein Dairy Cows with Metritis.</title>
        <authorList>
            <person name="Cunha F."/>
            <person name="Galvao K.N."/>
            <person name="Jeon S.J."/>
            <person name="Jeong K.C."/>
        </authorList>
    </citation>
    <scope>NUCLEOTIDE SEQUENCE [LARGE SCALE GENOMIC DNA]</scope>
    <source>
        <strain evidence="5 6">KG-31</strain>
    </source>
</reference>
<dbReference type="GO" id="GO:0034599">
    <property type="term" value="P:cellular response to oxidative stress"/>
    <property type="evidence" value="ECO:0007669"/>
    <property type="project" value="InterPro"/>
</dbReference>
<protein>
    <submittedName>
        <fullName evidence="5">Nitroreductase family protein</fullName>
    </submittedName>
</protein>
<dbReference type="InterPro" id="IPR033877">
    <property type="entry name" value="Frm2/Hbn1"/>
</dbReference>
<dbReference type="GO" id="GO:0016491">
    <property type="term" value="F:oxidoreductase activity"/>
    <property type="evidence" value="ECO:0007669"/>
    <property type="project" value="UniProtKB-KW"/>
</dbReference>
<keyword evidence="3" id="KW-0560">Oxidoreductase</keyword>
<dbReference type="Proteomes" id="UP000324383">
    <property type="component" value="Unassembled WGS sequence"/>
</dbReference>
<keyword evidence="6" id="KW-1185">Reference proteome</keyword>
<evidence type="ECO:0000256" key="3">
    <source>
        <dbReference type="ARBA" id="ARBA00023002"/>
    </source>
</evidence>
<evidence type="ECO:0000256" key="1">
    <source>
        <dbReference type="ARBA" id="ARBA00004496"/>
    </source>
</evidence>
<feature type="domain" description="Nitroreductase" evidence="4">
    <location>
        <begin position="9"/>
        <end position="178"/>
    </location>
</feature>
<evidence type="ECO:0000313" key="5">
    <source>
        <dbReference type="EMBL" id="TYK33151.1"/>
    </source>
</evidence>
<gene>
    <name evidence="5" type="ORF">FNJ60_09180</name>
</gene>
<evidence type="ECO:0000256" key="2">
    <source>
        <dbReference type="ARBA" id="ARBA00022490"/>
    </source>
</evidence>
<dbReference type="PANTHER" id="PTHR43035:SF1">
    <property type="entry name" value="FATTY ACID REPRESSION MUTANT PROTEIN 2-RELATED"/>
    <property type="match status" value="1"/>
</dbReference>
<evidence type="ECO:0000259" key="4">
    <source>
        <dbReference type="Pfam" id="PF00881"/>
    </source>
</evidence>
<sequence length="200" mass="22958">MERNFKEALKHRRSYYHITNTSPISDAEIKEIIDCAVTNVPSAFNSQSTRIVLLLGENHKKLWNITKEILKKIVPETSFPATEAKIDGSFRSGYGTILFFEDKSVIEHLQNSFPSYKDRFPIWSQHTSGMHQLAIWSMLEDKGLGASLQHYNPLIDEAVQKEWGISSTWELIAQMPFGTPTEQPGEKEIKPLEHRILVFK</sequence>
<dbReference type="InterPro" id="IPR029479">
    <property type="entry name" value="Nitroreductase"/>
</dbReference>
<dbReference type="FunFam" id="3.40.109.10:FF:000001">
    <property type="entry name" value="Nitroreductase family"/>
    <property type="match status" value="1"/>
</dbReference>
<accession>A0A5D3EC46</accession>
<keyword evidence="2" id="KW-0963">Cytoplasm</keyword>
<dbReference type="AlphaFoldDB" id="A0A5D3EC46"/>
<dbReference type="PANTHER" id="PTHR43035">
    <property type="entry name" value="FATTY ACID REPRESSION MUTANT PROTEIN 2-RELATED"/>
    <property type="match status" value="1"/>
</dbReference>
<proteinExistence type="predicted"/>
<dbReference type="Pfam" id="PF00881">
    <property type="entry name" value="Nitroreductase"/>
    <property type="match status" value="1"/>
</dbReference>
<dbReference type="CDD" id="cd02140">
    <property type="entry name" value="Frm2-like"/>
    <property type="match status" value="1"/>
</dbReference>
<dbReference type="EMBL" id="VKLW01000019">
    <property type="protein sequence ID" value="TYK33151.1"/>
    <property type="molecule type" value="Genomic_DNA"/>
</dbReference>
<evidence type="ECO:0000313" key="6">
    <source>
        <dbReference type="Proteomes" id="UP000324383"/>
    </source>
</evidence>
<name>A0A5D3EC46_9BACE</name>
<dbReference type="GO" id="GO:0005737">
    <property type="term" value="C:cytoplasm"/>
    <property type="evidence" value="ECO:0007669"/>
    <property type="project" value="UniProtKB-SubCell"/>
</dbReference>
<dbReference type="InterPro" id="IPR000415">
    <property type="entry name" value="Nitroreductase-like"/>
</dbReference>
<comment type="subcellular location">
    <subcellularLocation>
        <location evidence="1">Cytoplasm</location>
    </subcellularLocation>
</comment>
<dbReference type="SUPFAM" id="SSF55469">
    <property type="entry name" value="FMN-dependent nitroreductase-like"/>
    <property type="match status" value="1"/>
</dbReference>
<comment type="caution">
    <text evidence="5">The sequence shown here is derived from an EMBL/GenBank/DDBJ whole genome shotgun (WGS) entry which is preliminary data.</text>
</comment>